<dbReference type="AlphaFoldDB" id="A0A126V2M4"/>
<dbReference type="Proteomes" id="UP000070371">
    <property type="component" value="Chromosome"/>
</dbReference>
<evidence type="ECO:0000313" key="3">
    <source>
        <dbReference type="EMBL" id="AML52581.1"/>
    </source>
</evidence>
<dbReference type="Pfam" id="PF00188">
    <property type="entry name" value="CAP"/>
    <property type="match status" value="1"/>
</dbReference>
<evidence type="ECO:0000259" key="2">
    <source>
        <dbReference type="Pfam" id="PF00188"/>
    </source>
</evidence>
<evidence type="ECO:0000313" key="4">
    <source>
        <dbReference type="Proteomes" id="UP000070371"/>
    </source>
</evidence>
<dbReference type="KEGG" id="hat:RC74_16060"/>
<dbReference type="InterPro" id="IPR035940">
    <property type="entry name" value="CAP_sf"/>
</dbReference>
<reference evidence="3 4" key="1">
    <citation type="submission" date="2016-02" db="EMBL/GenBank/DDBJ databases">
        <title>Complete genome sequence of Halocynthiibacter arcticus PAMC 20958t from arctic marine sediment.</title>
        <authorList>
            <person name="Lee Y.M."/>
            <person name="Baek K."/>
            <person name="Lee H.K."/>
            <person name="Shin S.C."/>
        </authorList>
    </citation>
    <scope>NUCLEOTIDE SEQUENCE [LARGE SCALE GENOMIC DNA]</scope>
    <source>
        <strain evidence="3">PAMC 20958</strain>
    </source>
</reference>
<dbReference type="EMBL" id="CP014327">
    <property type="protein sequence ID" value="AML52581.1"/>
    <property type="molecule type" value="Genomic_DNA"/>
</dbReference>
<feature type="domain" description="SCP" evidence="2">
    <location>
        <begin position="69"/>
        <end position="125"/>
    </location>
</feature>
<proteinExistence type="predicted"/>
<protein>
    <recommendedName>
        <fullName evidence="2">SCP domain-containing protein</fullName>
    </recommendedName>
</protein>
<dbReference type="InterPro" id="IPR014044">
    <property type="entry name" value="CAP_dom"/>
</dbReference>
<feature type="region of interest" description="Disordered" evidence="1">
    <location>
        <begin position="1"/>
        <end position="22"/>
    </location>
</feature>
<evidence type="ECO:0000256" key="1">
    <source>
        <dbReference type="SAM" id="MobiDB-lite"/>
    </source>
</evidence>
<dbReference type="Gene3D" id="3.40.33.10">
    <property type="entry name" value="CAP"/>
    <property type="match status" value="1"/>
</dbReference>
<gene>
    <name evidence="3" type="ORF">RC74_16060</name>
</gene>
<accession>A0A126V2M4</accession>
<organism evidence="3 4">
    <name type="scientific">Falsihalocynthiibacter arcticus</name>
    <dbReference type="NCBI Taxonomy" id="1579316"/>
    <lineage>
        <taxon>Bacteria</taxon>
        <taxon>Pseudomonadati</taxon>
        <taxon>Pseudomonadota</taxon>
        <taxon>Alphaproteobacteria</taxon>
        <taxon>Rhodobacterales</taxon>
        <taxon>Roseobacteraceae</taxon>
        <taxon>Falsihalocynthiibacter</taxon>
    </lineage>
</organism>
<sequence length="127" mass="14301">MAKNSHLSHHSNISGQQNLQGRMKRTGLKFKTGSENISKMYRYKITSNPFYTQDLSTCQFSDANSGRSIPPHSYESLAREAVRLWVDSPDHRKNLMDGRMRLTSTAAAFDAKGSHCGTIYLTQNFLG</sequence>
<feature type="compositionally biased region" description="Polar residues" evidence="1">
    <location>
        <begin position="10"/>
        <end position="20"/>
    </location>
</feature>
<name>A0A126V2M4_9RHOB</name>
<keyword evidence="4" id="KW-1185">Reference proteome</keyword>